<evidence type="ECO:0000313" key="3">
    <source>
        <dbReference type="Proteomes" id="UP000887560"/>
    </source>
</evidence>
<protein>
    <submittedName>
        <fullName evidence="4">Polymerase nucleotidyl transferase domain-containing protein</fullName>
    </submittedName>
</protein>
<feature type="coiled-coil region" evidence="1">
    <location>
        <begin position="150"/>
        <end position="177"/>
    </location>
</feature>
<feature type="compositionally biased region" description="Basic residues" evidence="2">
    <location>
        <begin position="242"/>
        <end position="253"/>
    </location>
</feature>
<reference evidence="4" key="1">
    <citation type="submission" date="2022-11" db="UniProtKB">
        <authorList>
            <consortium name="WormBaseParasite"/>
        </authorList>
    </citation>
    <scope>IDENTIFICATION</scope>
</reference>
<sequence>MDRQLLIKHYIQALFPKNIKDQLFNQIGADFIVWYRSMTSDLRNRQKWKIEAAHFSARKKFDKEFTVYFNLYDIIHNESFIEVRGRTGYYLIKTMAVVKNRMDVDMGSTVIDFDIEERELSQADKYGEESTSSSQVEEFVDLNPFKKWLKEKHLLEIKELIIKNENFREEIEKKIEQYGKPKFMESLSTLIEKNNSDIIFDLLKKYSKNKISDKSKEIWDNNLDKQLMIIESKDSNKDKSKGKAKNKKNRNKKIKNENSNEISNEISTQNIPKSLEKIGSSSNKNLEIKKKMRKMFVKKEDDYFGINFDKDLILKWNIDELINEENNSNLILEIYKDFIEDPKSGKKYLLNVAACIGEIKYHPYISNIFFTEEKKIENKGEIEVPESPKKKYLKNRLEEKWENLINKKEINLAISNRQSFVKFEVKLFEFLREITYIMKGIIDGRHLGKNKKEIILKIKKQLHLKNLGLISEEWKDKIEGDKKKEIFKILFFEGEEGNVNDIAKLNEDFELWEKYKKQRDLDTQIYDGMGPAKYLNPEYFQEINFETKDVTSTKLFQLIEGHSRDHVIGDKAVKVLKKHYSRWSQTVGCLSKLLISGSVMLGINTINSDVDAVVILEENEKENEKINIPKFGQNYSEELQKFKNMLEMPTSSNCEGLRLEDGSFGNNPLLASLICSKDEKINKELNEDNQIIEIDIKEKRLNQVFGTENVNCQFGKREECNDQSLFCFLCRVCLLI</sequence>
<evidence type="ECO:0000313" key="4">
    <source>
        <dbReference type="WBParaSite" id="scf7180000419305.g3638"/>
    </source>
</evidence>
<evidence type="ECO:0000256" key="1">
    <source>
        <dbReference type="SAM" id="Coils"/>
    </source>
</evidence>
<feature type="compositionally biased region" description="Basic and acidic residues" evidence="2">
    <location>
        <begin position="231"/>
        <end position="241"/>
    </location>
</feature>
<proteinExistence type="predicted"/>
<organism evidence="3 4">
    <name type="scientific">Meloidogyne floridensis</name>
    <dbReference type="NCBI Taxonomy" id="298350"/>
    <lineage>
        <taxon>Eukaryota</taxon>
        <taxon>Metazoa</taxon>
        <taxon>Ecdysozoa</taxon>
        <taxon>Nematoda</taxon>
        <taxon>Chromadorea</taxon>
        <taxon>Rhabditida</taxon>
        <taxon>Tylenchina</taxon>
        <taxon>Tylenchomorpha</taxon>
        <taxon>Tylenchoidea</taxon>
        <taxon>Meloidogynidae</taxon>
        <taxon>Meloidogyninae</taxon>
        <taxon>Meloidogyne</taxon>
    </lineage>
</organism>
<dbReference type="Proteomes" id="UP000887560">
    <property type="component" value="Unplaced"/>
</dbReference>
<name>A0A915NPX8_9BILA</name>
<feature type="compositionally biased region" description="Low complexity" evidence="2">
    <location>
        <begin position="257"/>
        <end position="266"/>
    </location>
</feature>
<dbReference type="WBParaSite" id="scf7180000419305.g3638">
    <property type="protein sequence ID" value="scf7180000419305.g3638"/>
    <property type="gene ID" value="scf7180000419305.g3638"/>
</dbReference>
<evidence type="ECO:0000256" key="2">
    <source>
        <dbReference type="SAM" id="MobiDB-lite"/>
    </source>
</evidence>
<keyword evidence="3" id="KW-1185">Reference proteome</keyword>
<accession>A0A915NPX8</accession>
<dbReference type="AlphaFoldDB" id="A0A915NPX8"/>
<keyword evidence="1" id="KW-0175">Coiled coil</keyword>
<feature type="region of interest" description="Disordered" evidence="2">
    <location>
        <begin position="230"/>
        <end position="266"/>
    </location>
</feature>